<keyword evidence="2" id="KW-1185">Reference proteome</keyword>
<evidence type="ECO:0000313" key="1">
    <source>
        <dbReference type="EMBL" id="SOD94191.1"/>
    </source>
</evidence>
<name>A0A286GF91_9ACTN</name>
<accession>A0A286GF91</accession>
<dbReference type="EMBL" id="OCNK01000001">
    <property type="protein sequence ID" value="SOD94191.1"/>
    <property type="molecule type" value="Genomic_DNA"/>
</dbReference>
<dbReference type="OrthoDB" id="5188123at2"/>
<reference evidence="2" key="1">
    <citation type="submission" date="2017-09" db="EMBL/GenBank/DDBJ databases">
        <authorList>
            <person name="Varghese N."/>
            <person name="Submissions S."/>
        </authorList>
    </citation>
    <scope>NUCLEOTIDE SEQUENCE [LARGE SCALE GENOMIC DNA]</scope>
    <source>
        <strain evidence="2">DSM 44270</strain>
    </source>
</reference>
<gene>
    <name evidence="1" type="ORF">SAMN06272739_0632</name>
</gene>
<dbReference type="Proteomes" id="UP000219482">
    <property type="component" value="Unassembled WGS sequence"/>
</dbReference>
<proteinExistence type="predicted"/>
<protein>
    <submittedName>
        <fullName evidence="1">Uncharacterized protein</fullName>
    </submittedName>
</protein>
<evidence type="ECO:0000313" key="2">
    <source>
        <dbReference type="Proteomes" id="UP000219482"/>
    </source>
</evidence>
<dbReference type="RefSeq" id="WP_097182444.1">
    <property type="nucleotide sequence ID" value="NZ_OCNK01000001.1"/>
</dbReference>
<sequence>MTVVLPGPVPLDMPPGDPGAVDDLVRDLAGAAFHLAGVDDRLHGPGASVSGWVGDDAVAATGQIARVAGLAGTSTAAVLTAAGRLSSHAEALRDARRRVELLRDEQDEDFRSAQLRLGDLADPQVAVMTGGGGWAGIVAEVEAADAARRRRHEAVLEALAEDAAATARVLADASRPLGGTGRAGDGDRVAVHLAAELPGWGDPHLSRRGVVVARALLADDSSCNDVAQDHLLLAGSAPFAQALLLGLGADGLRAALRLLGDGAFGDDVHGPSSAVARLLSSSLGAVGEGTDPRVGALLAAPLVRARDETIEADLVAVGMGAVLAARAGSNGPGASTVAAWGRQIVAREHVMTRDWAGAAAADRVSVHLGARGTRRDDPLPLVVGSLARSGDAGAAAALLGSPDAWVVLLGRSWADDAAALGRVIENAAVAPGVAGEQAVRYALEAVGGGLPEASPRDWAADRGTVESLAPALGRAVAARVEVAAAALASAAGEGGGDGPRHLIQGLGYLTVDRQAAATVEGALTSWVAGQSHDLAGSSRAEPLPLFAVPGAYVAVQEYGQRLSHALDGYELEHAAQQRALVWNFSAGLVLEVASFSRVPLVSVIADGLKVVGPPLLNADGTFTQGPDRGLRYGEDVAGADVVATLPPDLSARVDAARAQAEAAYRRTSGVLGDPDPPISPERWRVVLEGLGGPKSTGRQFD</sequence>
<organism evidence="1 2">
    <name type="scientific">Blastococcus haudaquaticus</name>
    <dbReference type="NCBI Taxonomy" id="1938745"/>
    <lineage>
        <taxon>Bacteria</taxon>
        <taxon>Bacillati</taxon>
        <taxon>Actinomycetota</taxon>
        <taxon>Actinomycetes</taxon>
        <taxon>Geodermatophilales</taxon>
        <taxon>Geodermatophilaceae</taxon>
        <taxon>Blastococcus</taxon>
    </lineage>
</organism>
<dbReference type="AlphaFoldDB" id="A0A286GF91"/>